<keyword evidence="2" id="KW-0805">Transcription regulation</keyword>
<comment type="caution">
    <text evidence="6">The sequence shown here is derived from an EMBL/GenBank/DDBJ whole genome shotgun (WGS) entry which is preliminary data.</text>
</comment>
<keyword evidence="4" id="KW-0804">Transcription</keyword>
<sequence>MLISEFSRETGVSVDTIRFYIKRGILTPRLGQQGGSNPYQIFSNNDLDDIESVRVCQALGMTLNEIQKLITDNRAGTISKEEMSSRVEHRRDQLLERKEEINVLINFLNAKQAWIQGAPGASQPRLNFSQSHNKAENII</sequence>
<reference evidence="7" key="1">
    <citation type="submission" date="2017-08" db="EMBL/GenBank/DDBJ databases">
        <title>A dynamic microbial community with high functional redundancy inhabits the cold, oxic subseafloor aquifer.</title>
        <authorList>
            <person name="Tully B.J."/>
            <person name="Wheat C.G."/>
            <person name="Glazer B.T."/>
            <person name="Huber J.A."/>
        </authorList>
    </citation>
    <scope>NUCLEOTIDE SEQUENCE [LARGE SCALE GENOMIC DNA]</scope>
</reference>
<dbReference type="InterPro" id="IPR009061">
    <property type="entry name" value="DNA-bd_dom_put_sf"/>
</dbReference>
<dbReference type="SUPFAM" id="SSF46955">
    <property type="entry name" value="Putative DNA-binding domain"/>
    <property type="match status" value="1"/>
</dbReference>
<keyword evidence="1" id="KW-0678">Repressor</keyword>
<protein>
    <submittedName>
        <fullName evidence="6">MerR family transcriptional regulator</fullName>
    </submittedName>
</protein>
<dbReference type="InterPro" id="IPR000551">
    <property type="entry name" value="MerR-type_HTH_dom"/>
</dbReference>
<dbReference type="SMART" id="SM00422">
    <property type="entry name" value="HTH_MERR"/>
    <property type="match status" value="1"/>
</dbReference>
<evidence type="ECO:0000313" key="7">
    <source>
        <dbReference type="Proteomes" id="UP000218327"/>
    </source>
</evidence>
<proteinExistence type="predicted"/>
<keyword evidence="3" id="KW-0238">DNA-binding</keyword>
<dbReference type="PANTHER" id="PTHR30204">
    <property type="entry name" value="REDOX-CYCLING DRUG-SENSING TRANSCRIPTIONAL ACTIVATOR SOXR"/>
    <property type="match status" value="1"/>
</dbReference>
<evidence type="ECO:0000256" key="4">
    <source>
        <dbReference type="ARBA" id="ARBA00023163"/>
    </source>
</evidence>
<dbReference type="CDD" id="cd00592">
    <property type="entry name" value="HTH_MerR-like"/>
    <property type="match status" value="1"/>
</dbReference>
<evidence type="ECO:0000256" key="3">
    <source>
        <dbReference type="ARBA" id="ARBA00023125"/>
    </source>
</evidence>
<evidence type="ECO:0000313" key="6">
    <source>
        <dbReference type="EMBL" id="PCJ27479.1"/>
    </source>
</evidence>
<organism evidence="6 7">
    <name type="scientific">SAR86 cluster bacterium</name>
    <dbReference type="NCBI Taxonomy" id="2030880"/>
    <lineage>
        <taxon>Bacteria</taxon>
        <taxon>Pseudomonadati</taxon>
        <taxon>Pseudomonadota</taxon>
        <taxon>Gammaproteobacteria</taxon>
        <taxon>SAR86 cluster</taxon>
    </lineage>
</organism>
<dbReference type="AlphaFoldDB" id="A0A2A5B7H0"/>
<feature type="domain" description="HTH merR-type" evidence="5">
    <location>
        <begin position="1"/>
        <end position="72"/>
    </location>
</feature>
<dbReference type="GO" id="GO:0003700">
    <property type="term" value="F:DNA-binding transcription factor activity"/>
    <property type="evidence" value="ECO:0007669"/>
    <property type="project" value="InterPro"/>
</dbReference>
<evidence type="ECO:0000256" key="1">
    <source>
        <dbReference type="ARBA" id="ARBA00022491"/>
    </source>
</evidence>
<dbReference type="Proteomes" id="UP000218327">
    <property type="component" value="Unassembled WGS sequence"/>
</dbReference>
<dbReference type="InterPro" id="IPR047057">
    <property type="entry name" value="MerR_fam"/>
</dbReference>
<dbReference type="EMBL" id="NVVJ01000006">
    <property type="protein sequence ID" value="PCJ27479.1"/>
    <property type="molecule type" value="Genomic_DNA"/>
</dbReference>
<name>A0A2A5B7H0_9GAMM</name>
<dbReference type="PROSITE" id="PS50937">
    <property type="entry name" value="HTH_MERR_2"/>
    <property type="match status" value="1"/>
</dbReference>
<dbReference type="Gene3D" id="1.10.1660.10">
    <property type="match status" value="1"/>
</dbReference>
<dbReference type="GO" id="GO:0003677">
    <property type="term" value="F:DNA binding"/>
    <property type="evidence" value="ECO:0007669"/>
    <property type="project" value="UniProtKB-KW"/>
</dbReference>
<accession>A0A2A5B7H0</accession>
<evidence type="ECO:0000259" key="5">
    <source>
        <dbReference type="PROSITE" id="PS50937"/>
    </source>
</evidence>
<evidence type="ECO:0000256" key="2">
    <source>
        <dbReference type="ARBA" id="ARBA00023015"/>
    </source>
</evidence>
<dbReference type="PANTHER" id="PTHR30204:SF69">
    <property type="entry name" value="MERR-FAMILY TRANSCRIPTIONAL REGULATOR"/>
    <property type="match status" value="1"/>
</dbReference>
<dbReference type="Pfam" id="PF13411">
    <property type="entry name" value="MerR_1"/>
    <property type="match status" value="1"/>
</dbReference>
<gene>
    <name evidence="6" type="ORF">COA96_02985</name>
</gene>